<evidence type="ECO:0000259" key="1">
    <source>
        <dbReference type="PROSITE" id="PS50878"/>
    </source>
</evidence>
<dbReference type="InterPro" id="IPR000477">
    <property type="entry name" value="RT_dom"/>
</dbReference>
<evidence type="ECO:0000313" key="2">
    <source>
        <dbReference type="Ensembl" id="ENSACLP00000008145.2"/>
    </source>
</evidence>
<feature type="domain" description="Reverse transcriptase" evidence="1">
    <location>
        <begin position="1"/>
        <end position="87"/>
    </location>
</feature>
<organism evidence="2 3">
    <name type="scientific">Astatotilapia calliptera</name>
    <name type="common">Eastern happy</name>
    <name type="synonym">Chromis callipterus</name>
    <dbReference type="NCBI Taxonomy" id="8154"/>
    <lineage>
        <taxon>Eukaryota</taxon>
        <taxon>Metazoa</taxon>
        <taxon>Chordata</taxon>
        <taxon>Craniata</taxon>
        <taxon>Vertebrata</taxon>
        <taxon>Euteleostomi</taxon>
        <taxon>Actinopterygii</taxon>
        <taxon>Neopterygii</taxon>
        <taxon>Teleostei</taxon>
        <taxon>Neoteleostei</taxon>
        <taxon>Acanthomorphata</taxon>
        <taxon>Ovalentaria</taxon>
        <taxon>Cichlomorphae</taxon>
        <taxon>Cichliformes</taxon>
        <taxon>Cichlidae</taxon>
        <taxon>African cichlids</taxon>
        <taxon>Pseudocrenilabrinae</taxon>
        <taxon>Haplochromini</taxon>
        <taxon>Astatotilapia</taxon>
    </lineage>
</organism>
<dbReference type="PROSITE" id="PS50878">
    <property type="entry name" value="RT_POL"/>
    <property type="match status" value="1"/>
</dbReference>
<dbReference type="Bgee" id="ENSACLG00000005544">
    <property type="expression patterns" value="Expressed in anal fin and 2 other cell types or tissues"/>
</dbReference>
<protein>
    <recommendedName>
        <fullName evidence="1">Reverse transcriptase domain-containing protein</fullName>
    </recommendedName>
</protein>
<dbReference type="STRING" id="8154.ENSACLP00000008145"/>
<reference evidence="2" key="1">
    <citation type="submission" date="2018-05" db="EMBL/GenBank/DDBJ databases">
        <authorList>
            <person name="Datahose"/>
        </authorList>
    </citation>
    <scope>NUCLEOTIDE SEQUENCE</scope>
</reference>
<sequence>MKSSNVKGISLIGKDLLITQLADDTTLFLKDEHQISIAIDSISIFSKASGLYLNIPKCELMAIKDCSKTALCNIPLKQEVRYLGVIITKNQESRITQNFYPILEKLKHRFNQWLLRDLSLKGRVLITKAEGISRLTYAALALHLDKKLIKEVDKLIFNFIWKNRTHYIKKTVLMNSYVNGGLNVLDFNTLNNTFKINWLKNLITNPTSIWNAIPVFMFSKLGGTEFFLTCNFDIDKIPLKISAFHRQAFLAWTLIYKHNFSPHSYYIWNNKDVLFKRKSLFLDSWFRNDIVLVNQLFDSNGMLFSYEEFCLHFNLAINRHDYTKVFGSIPSGVCMLFKNQPNITSFHRPLTSPIQTFVGKICFSKQSKNNNKSIRALFQSTITTLPYVIFFWNRLSDGIMWNEVWKLPNQFLITNKIKDISYKLIHRIYPSKDYLQSKFKLDIDTSCSFCKTSKESTIHLFWFCNLVQDFWQSLCVFISENIFKGFVLFWKYVLFGLHKNQKQFNFDNRYMINLLLLMAKFHIHKSKYLGRHPSFYVFSFELVQYLNSIKNSTNPKAIKTIGVCEKIKIFQSLCSLA</sequence>
<keyword evidence="3" id="KW-1185">Reference proteome</keyword>
<dbReference type="OMA" id="GERNSHY"/>
<evidence type="ECO:0000313" key="3">
    <source>
        <dbReference type="Proteomes" id="UP000265100"/>
    </source>
</evidence>
<dbReference type="PANTHER" id="PTHR31635">
    <property type="entry name" value="REVERSE TRANSCRIPTASE DOMAIN-CONTAINING PROTEIN-RELATED"/>
    <property type="match status" value="1"/>
</dbReference>
<name>A0A3P8NTZ2_ASTCA</name>
<dbReference type="PANTHER" id="PTHR31635:SF196">
    <property type="entry name" value="REVERSE TRANSCRIPTASE DOMAIN-CONTAINING PROTEIN-RELATED"/>
    <property type="match status" value="1"/>
</dbReference>
<dbReference type="AlphaFoldDB" id="A0A3P8NTZ2"/>
<dbReference type="Proteomes" id="UP000265100">
    <property type="component" value="Chromosome 7"/>
</dbReference>
<reference evidence="2" key="3">
    <citation type="submission" date="2025-09" db="UniProtKB">
        <authorList>
            <consortium name="Ensembl"/>
        </authorList>
    </citation>
    <scope>IDENTIFICATION</scope>
</reference>
<dbReference type="InterPro" id="IPR026960">
    <property type="entry name" value="RVT-Znf"/>
</dbReference>
<accession>A0A3P8NTZ2</accession>
<dbReference type="Ensembl" id="ENSACLT00000008332.2">
    <property type="protein sequence ID" value="ENSACLP00000008145.2"/>
    <property type="gene ID" value="ENSACLG00000005544.2"/>
</dbReference>
<proteinExistence type="predicted"/>
<dbReference type="Pfam" id="PF13966">
    <property type="entry name" value="zf-RVT"/>
    <property type="match status" value="1"/>
</dbReference>
<reference evidence="2" key="2">
    <citation type="submission" date="2025-08" db="UniProtKB">
        <authorList>
            <consortium name="Ensembl"/>
        </authorList>
    </citation>
    <scope>IDENTIFICATION</scope>
</reference>
<dbReference type="GeneTree" id="ENSGT00940000163737"/>